<evidence type="ECO:0000313" key="1">
    <source>
        <dbReference type="EMBL" id="OMJ88582.1"/>
    </source>
</evidence>
<dbReference type="AlphaFoldDB" id="A0A1R2CHS6"/>
<dbReference type="EMBL" id="MPUH01000147">
    <property type="protein sequence ID" value="OMJ88582.1"/>
    <property type="molecule type" value="Genomic_DNA"/>
</dbReference>
<sequence>MENQKKVHSLTDKRESHNIPYKFPQKTSINAILSSPSSRKIYEKSLIEEETTCLTKNMFITPYSDVSQEHKKSPTMIEFLHEKPESLSLDYEFPYRAEMSEDNTGVFSTMVKMKSQINFLSTRLIKYKDVIKSLDKENSTLRHKKQILQEKLKSKFEKKKEKRLCFKWCI</sequence>
<organism evidence="1 2">
    <name type="scientific">Stentor coeruleus</name>
    <dbReference type="NCBI Taxonomy" id="5963"/>
    <lineage>
        <taxon>Eukaryota</taxon>
        <taxon>Sar</taxon>
        <taxon>Alveolata</taxon>
        <taxon>Ciliophora</taxon>
        <taxon>Postciliodesmatophora</taxon>
        <taxon>Heterotrichea</taxon>
        <taxon>Heterotrichida</taxon>
        <taxon>Stentoridae</taxon>
        <taxon>Stentor</taxon>
    </lineage>
</organism>
<gene>
    <name evidence="1" type="ORF">SteCoe_9444</name>
</gene>
<accession>A0A1R2CHS6</accession>
<keyword evidence="2" id="KW-1185">Reference proteome</keyword>
<proteinExistence type="predicted"/>
<reference evidence="1 2" key="1">
    <citation type="submission" date="2016-11" db="EMBL/GenBank/DDBJ databases">
        <title>The macronuclear genome of Stentor coeruleus: a giant cell with tiny introns.</title>
        <authorList>
            <person name="Slabodnick M."/>
            <person name="Ruby J.G."/>
            <person name="Reiff S.B."/>
            <person name="Swart E.C."/>
            <person name="Gosai S."/>
            <person name="Prabakaran S."/>
            <person name="Witkowska E."/>
            <person name="Larue G.E."/>
            <person name="Fisher S."/>
            <person name="Freeman R.M."/>
            <person name="Gunawardena J."/>
            <person name="Chu W."/>
            <person name="Stover N.A."/>
            <person name="Gregory B.D."/>
            <person name="Nowacki M."/>
            <person name="Derisi J."/>
            <person name="Roy S.W."/>
            <person name="Marshall W.F."/>
            <person name="Sood P."/>
        </authorList>
    </citation>
    <scope>NUCLEOTIDE SEQUENCE [LARGE SCALE GENOMIC DNA]</scope>
    <source>
        <strain evidence="1">WM001</strain>
    </source>
</reference>
<dbReference type="Proteomes" id="UP000187209">
    <property type="component" value="Unassembled WGS sequence"/>
</dbReference>
<comment type="caution">
    <text evidence="1">The sequence shown here is derived from an EMBL/GenBank/DDBJ whole genome shotgun (WGS) entry which is preliminary data.</text>
</comment>
<evidence type="ECO:0000313" key="2">
    <source>
        <dbReference type="Proteomes" id="UP000187209"/>
    </source>
</evidence>
<name>A0A1R2CHS6_9CILI</name>
<protein>
    <submittedName>
        <fullName evidence="1">Uncharacterized protein</fullName>
    </submittedName>
</protein>